<feature type="region of interest" description="Disordered" evidence="1">
    <location>
        <begin position="1"/>
        <end position="26"/>
    </location>
</feature>
<dbReference type="Gene3D" id="1.25.40.10">
    <property type="entry name" value="Tetratricopeptide repeat domain"/>
    <property type="match status" value="1"/>
</dbReference>
<dbReference type="Pfam" id="PF25872">
    <property type="entry name" value="HTH_77"/>
    <property type="match status" value="1"/>
</dbReference>
<comment type="caution">
    <text evidence="3">The sequence shown here is derived from an EMBL/GenBank/DDBJ whole genome shotgun (WGS) entry which is preliminary data.</text>
</comment>
<dbReference type="PANTHER" id="PTHR47691">
    <property type="entry name" value="REGULATOR-RELATED"/>
    <property type="match status" value="1"/>
</dbReference>
<accession>A0ABU2H665</accession>
<dbReference type="SMART" id="SM00421">
    <property type="entry name" value="HTH_LUXR"/>
    <property type="match status" value="1"/>
</dbReference>
<organism evidence="3 4">
    <name type="scientific">Lipingzhangella rawalii</name>
    <dbReference type="NCBI Taxonomy" id="2055835"/>
    <lineage>
        <taxon>Bacteria</taxon>
        <taxon>Bacillati</taxon>
        <taxon>Actinomycetota</taxon>
        <taxon>Actinomycetes</taxon>
        <taxon>Streptosporangiales</taxon>
        <taxon>Nocardiopsidaceae</taxon>
        <taxon>Lipingzhangella</taxon>
    </lineage>
</organism>
<dbReference type="PANTHER" id="PTHR47691:SF3">
    <property type="entry name" value="HTH-TYPE TRANSCRIPTIONAL REGULATOR RV0890C-RELATED"/>
    <property type="match status" value="1"/>
</dbReference>
<dbReference type="SUPFAM" id="SSF52540">
    <property type="entry name" value="P-loop containing nucleoside triphosphate hydrolases"/>
    <property type="match status" value="1"/>
</dbReference>
<dbReference type="InterPro" id="IPR036388">
    <property type="entry name" value="WH-like_DNA-bd_sf"/>
</dbReference>
<protein>
    <submittedName>
        <fullName evidence="3">LuxR C-terminal-related transcriptional regulator</fullName>
    </submittedName>
</protein>
<dbReference type="CDD" id="cd06170">
    <property type="entry name" value="LuxR_C_like"/>
    <property type="match status" value="1"/>
</dbReference>
<evidence type="ECO:0000259" key="2">
    <source>
        <dbReference type="PROSITE" id="PS50043"/>
    </source>
</evidence>
<evidence type="ECO:0000313" key="3">
    <source>
        <dbReference type="EMBL" id="MDS1270778.1"/>
    </source>
</evidence>
<dbReference type="Gene3D" id="3.40.50.300">
    <property type="entry name" value="P-loop containing nucleotide triphosphate hydrolases"/>
    <property type="match status" value="1"/>
</dbReference>
<reference evidence="4" key="1">
    <citation type="submission" date="2023-07" db="EMBL/GenBank/DDBJ databases">
        <title>Novel species in the genus Lipingzhangella isolated from Sambhar Salt Lake.</title>
        <authorList>
            <person name="Jiya N."/>
            <person name="Kajale S."/>
            <person name="Sharma A."/>
        </authorList>
    </citation>
    <scope>NUCLEOTIDE SEQUENCE [LARGE SCALE GENOMIC DNA]</scope>
    <source>
        <strain evidence="4">LS1_29</strain>
    </source>
</reference>
<dbReference type="InterPro" id="IPR016032">
    <property type="entry name" value="Sig_transdc_resp-reg_C-effctor"/>
</dbReference>
<feature type="domain" description="HTH luxR-type" evidence="2">
    <location>
        <begin position="709"/>
        <end position="774"/>
    </location>
</feature>
<dbReference type="SUPFAM" id="SSF46894">
    <property type="entry name" value="C-terminal effector domain of the bipartite response regulators"/>
    <property type="match status" value="1"/>
</dbReference>
<dbReference type="Pfam" id="PF00196">
    <property type="entry name" value="GerE"/>
    <property type="match status" value="1"/>
</dbReference>
<feature type="compositionally biased region" description="Acidic residues" evidence="1">
    <location>
        <begin position="1"/>
        <end position="10"/>
    </location>
</feature>
<dbReference type="InterPro" id="IPR058852">
    <property type="entry name" value="HTH_77"/>
</dbReference>
<evidence type="ECO:0000313" key="4">
    <source>
        <dbReference type="Proteomes" id="UP001250214"/>
    </source>
</evidence>
<gene>
    <name evidence="3" type="ORF">RIF23_10745</name>
</gene>
<dbReference type="Proteomes" id="UP001250214">
    <property type="component" value="Unassembled WGS sequence"/>
</dbReference>
<dbReference type="PRINTS" id="PR00038">
    <property type="entry name" value="HTHLUXR"/>
</dbReference>
<dbReference type="SUPFAM" id="SSF48452">
    <property type="entry name" value="TPR-like"/>
    <property type="match status" value="2"/>
</dbReference>
<name>A0ABU2H665_9ACTN</name>
<dbReference type="Gene3D" id="1.10.10.10">
    <property type="entry name" value="Winged helix-like DNA-binding domain superfamily/Winged helix DNA-binding domain"/>
    <property type="match status" value="1"/>
</dbReference>
<dbReference type="RefSeq" id="WP_310912326.1">
    <property type="nucleotide sequence ID" value="NZ_JAVLVT010000004.1"/>
</dbReference>
<dbReference type="PROSITE" id="PS50043">
    <property type="entry name" value="HTH_LUXR_2"/>
    <property type="match status" value="1"/>
</dbReference>
<dbReference type="InterPro" id="IPR011990">
    <property type="entry name" value="TPR-like_helical_dom_sf"/>
</dbReference>
<sequence length="793" mass="86622">MKLDAQEEIDKESPDPENNKTPWSHFSTSMIGREEDVRHIREMILDPSVRMLTVIGPVGVGKSRVAAAIFPDVSDILTGYCRSVELNGPRTDTELRAELERALPPATTPERAQHRSLLVLDGCGDALDVLPSVLTGLLADRPELTVLLAAPEPLGIYGEDVVRLAPLPVPERADGADTARLHEFPSVRLFVRRAQAVCPGFGLTADNREAVARLCARTDGIPLAIELAAARMKLSSPQDVLDGLAGDLDILSGNGGETLSRHTSMRAAIAWSLTRLRHEEQELLSHIAVFRSGVDAPTAQSVTGMSTHETQRRLERLVDTSLLQTERDTDSGIIFVLPGLTRQYIVEWLRQSGLLTQILHAHADYFLTRAEEVRNSGSGSHSDSRAFPFRRWFSDVEAAMFFLLDSGDHTGAVRMASAFGLYWRGYGGLRKAVDLLTEVLDVGNLPRSIGVEGETALGELLMWMGEHQQAEERLLRARRENLTLGDGSSGEASGTRRLGALAFHRGDTPEAETLLESALNALDVSESAREHSITLRELAECRLVRGDHHSAADAAKRALHSAERLRDTRNAALAECVLADARFAEGMAETAQSHHRSALSRLRELGDRAASAVAIERLAVLWTRCPGQGDEHWRRAVRVMSAAAAMRIDTGCRAPAPLAAAVEDASAQARSRLGEQEYEKSWAVGRALDLEAAVTEALAPIQAVATPREHAPPNPLTEREFQVAELVAEGLTNREIARRLNVAEWTAINHLRKVMRKLDCPSRVHVAGWFSRVRQGQGHEEIGSASATTSAIQ</sequence>
<dbReference type="InterPro" id="IPR000792">
    <property type="entry name" value="Tscrpt_reg_LuxR_C"/>
</dbReference>
<dbReference type="EMBL" id="JAVLVT010000004">
    <property type="protein sequence ID" value="MDS1270778.1"/>
    <property type="molecule type" value="Genomic_DNA"/>
</dbReference>
<dbReference type="InterPro" id="IPR027417">
    <property type="entry name" value="P-loop_NTPase"/>
</dbReference>
<evidence type="ECO:0000256" key="1">
    <source>
        <dbReference type="SAM" id="MobiDB-lite"/>
    </source>
</evidence>
<keyword evidence="4" id="KW-1185">Reference proteome</keyword>
<proteinExistence type="predicted"/>